<feature type="binding site" evidence="3">
    <location>
        <position position="327"/>
    </location>
    <ligand>
        <name>CTP</name>
        <dbReference type="ChEBI" id="CHEBI:37563"/>
    </ligand>
</feature>
<dbReference type="SUPFAM" id="SSF52507">
    <property type="entry name" value="Homo-oligomeric flavin-containing Cys decarboxylases, HFCD"/>
    <property type="match status" value="1"/>
</dbReference>
<evidence type="ECO:0000256" key="2">
    <source>
        <dbReference type="ARBA" id="ARBA00023239"/>
    </source>
</evidence>
<keyword evidence="1 3" id="KW-0210">Decarboxylase</keyword>
<comment type="cofactor">
    <cofactor evidence="3">
        <name>Mg(2+)</name>
        <dbReference type="ChEBI" id="CHEBI:18420"/>
    </cofactor>
</comment>
<evidence type="ECO:0000259" key="5">
    <source>
        <dbReference type="Pfam" id="PF02441"/>
    </source>
</evidence>
<dbReference type="InterPro" id="IPR003382">
    <property type="entry name" value="Flavoprotein"/>
</dbReference>
<evidence type="ECO:0000256" key="1">
    <source>
        <dbReference type="ARBA" id="ARBA00022793"/>
    </source>
</evidence>
<dbReference type="EMBL" id="CP044205">
    <property type="protein sequence ID" value="QFY45140.1"/>
    <property type="molecule type" value="Genomic_DNA"/>
</dbReference>
<comment type="catalytic activity">
    <reaction evidence="3 4">
        <text>N-[(R)-4-phosphopantothenoyl]-L-cysteine + H(+) = (R)-4'-phosphopantetheine + CO2</text>
        <dbReference type="Rhea" id="RHEA:16793"/>
        <dbReference type="ChEBI" id="CHEBI:15378"/>
        <dbReference type="ChEBI" id="CHEBI:16526"/>
        <dbReference type="ChEBI" id="CHEBI:59458"/>
        <dbReference type="ChEBI" id="CHEBI:61723"/>
        <dbReference type="EC" id="4.1.1.36"/>
    </reaction>
</comment>
<dbReference type="EC" id="4.1.1.36" evidence="3"/>
<keyword evidence="3 4" id="KW-0285">Flavoprotein</keyword>
<feature type="active site" description="Proton donor" evidence="3">
    <location>
        <position position="149"/>
    </location>
</feature>
<dbReference type="GO" id="GO:0004633">
    <property type="term" value="F:phosphopantothenoylcysteine decarboxylase activity"/>
    <property type="evidence" value="ECO:0007669"/>
    <property type="project" value="UniProtKB-UniRule"/>
</dbReference>
<dbReference type="InParanoid" id="A0A5Q0BN18"/>
<evidence type="ECO:0000259" key="6">
    <source>
        <dbReference type="Pfam" id="PF04127"/>
    </source>
</evidence>
<dbReference type="GO" id="GO:0004632">
    <property type="term" value="F:phosphopantothenate--cysteine ligase activity"/>
    <property type="evidence" value="ECO:0007669"/>
    <property type="project" value="UniProtKB-UniRule"/>
</dbReference>
<dbReference type="InterPro" id="IPR007085">
    <property type="entry name" value="DNA/pantothenate-metab_flavo_C"/>
</dbReference>
<comment type="catalytic activity">
    <reaction evidence="3 4">
        <text>(R)-4'-phosphopantothenate + L-cysteine + CTP = N-[(R)-4-phosphopantothenoyl]-L-cysteine + CMP + diphosphate + H(+)</text>
        <dbReference type="Rhea" id="RHEA:19397"/>
        <dbReference type="ChEBI" id="CHEBI:10986"/>
        <dbReference type="ChEBI" id="CHEBI:15378"/>
        <dbReference type="ChEBI" id="CHEBI:33019"/>
        <dbReference type="ChEBI" id="CHEBI:35235"/>
        <dbReference type="ChEBI" id="CHEBI:37563"/>
        <dbReference type="ChEBI" id="CHEBI:59458"/>
        <dbReference type="ChEBI" id="CHEBI:60377"/>
        <dbReference type="EC" id="6.3.2.5"/>
    </reaction>
</comment>
<name>A0A5Q0BN18_9GAMM</name>
<dbReference type="NCBIfam" id="TIGR00521">
    <property type="entry name" value="coaBC_dfp"/>
    <property type="match status" value="1"/>
</dbReference>
<evidence type="ECO:0000313" key="8">
    <source>
        <dbReference type="Proteomes" id="UP000325755"/>
    </source>
</evidence>
<comment type="function">
    <text evidence="3">Catalyzes two sequential steps in the biosynthesis of coenzyme A. In the first step cysteine is conjugated to 4'-phosphopantothenate to form 4-phosphopantothenoylcysteine. In the second step the latter compound is decarboxylated to form 4'-phosphopantotheine.</text>
</comment>
<keyword evidence="3 4" id="KW-0288">FMN</keyword>
<feature type="binding site" evidence="3">
    <location>
        <position position="269"/>
    </location>
    <ligand>
        <name>CTP</name>
        <dbReference type="ChEBI" id="CHEBI:37563"/>
    </ligand>
</feature>
<feature type="domain" description="Flavoprotein" evidence="5">
    <location>
        <begin position="2"/>
        <end position="160"/>
    </location>
</feature>
<evidence type="ECO:0000256" key="3">
    <source>
        <dbReference type="HAMAP-Rule" id="MF_02225"/>
    </source>
</evidence>
<evidence type="ECO:0000256" key="4">
    <source>
        <dbReference type="RuleBase" id="RU364078"/>
    </source>
</evidence>
<dbReference type="GO" id="GO:0046872">
    <property type="term" value="F:metal ion binding"/>
    <property type="evidence" value="ECO:0007669"/>
    <property type="project" value="UniProtKB-KW"/>
</dbReference>
<dbReference type="AlphaFoldDB" id="A0A5Q0BN18"/>
<comment type="similarity">
    <text evidence="3 4">In the N-terminal section; belongs to the HFCD (homo-oligomeric flavin containing Cys decarboxylase) superfamily.</text>
</comment>
<keyword evidence="3" id="KW-0460">Magnesium</keyword>
<dbReference type="GO" id="GO:0010181">
    <property type="term" value="F:FMN binding"/>
    <property type="evidence" value="ECO:0007669"/>
    <property type="project" value="UniProtKB-UniRule"/>
</dbReference>
<comment type="function">
    <text evidence="4">Catalyzes two steps in the biosynthesis of coenzyme A. In the first step cysteine is conjugated to 4'-phosphopantothenate to form 4-phosphopantothenoylcysteine, in the latter compound is decarboxylated to form 4'-phosphopantotheine.</text>
</comment>
<dbReference type="PANTHER" id="PTHR14359">
    <property type="entry name" value="HOMO-OLIGOMERIC FLAVIN CONTAINING CYS DECARBOXYLASE FAMILY"/>
    <property type="match status" value="1"/>
</dbReference>
<organism evidence="7 8">
    <name type="scientific">Candidatus Methylospira mobilis</name>
    <dbReference type="NCBI Taxonomy" id="1808979"/>
    <lineage>
        <taxon>Bacteria</taxon>
        <taxon>Pseudomonadati</taxon>
        <taxon>Pseudomonadota</taxon>
        <taxon>Gammaproteobacteria</taxon>
        <taxon>Methylococcales</taxon>
        <taxon>Methylococcaceae</taxon>
        <taxon>Candidatus Methylospira</taxon>
    </lineage>
</organism>
<feature type="binding site" evidence="3">
    <location>
        <position position="331"/>
    </location>
    <ligand>
        <name>CTP</name>
        <dbReference type="ChEBI" id="CHEBI:37563"/>
    </ligand>
</feature>
<keyword evidence="2 3" id="KW-0456">Lyase</keyword>
<dbReference type="FunCoup" id="A0A5Q0BN18">
    <property type="interactions" value="601"/>
</dbReference>
<feature type="domain" description="DNA/pantothenate metabolism flavoprotein C-terminal" evidence="6">
    <location>
        <begin position="176"/>
        <end position="384"/>
    </location>
</feature>
<accession>A0A5Q0BN18</accession>
<dbReference type="Pfam" id="PF02441">
    <property type="entry name" value="Flavoprotein"/>
    <property type="match status" value="1"/>
</dbReference>
<sequence>MGVTGGIAAYKTAELTRLLRVEGAEVRVAMTEAAMQFVGALTFQALSGNPVHTQLLDAQTEAGMGHISLARWADLILIAPASADFIARLRAGFASDLLSALCLARTCPLAIAPAMNQAMWKHPATQENVARLTDWGVQILGPAQGSLACGEEGPGRMLEPSVLLQHLAGLSGSGVLTGLSVLISAGPTREPLDPVRYLSNRSSGKMGLAIALAALRAGAKVGLVHGPIALKPPRCHEQIQVESAQEMHRAVLERAAAYDIYIGAAAVADYTPMQYSSQKIKKTDDKLSIPLSKTADILAAVAQIAPPPFTVGFAAESEDLENYARGKLQNKKLDMIAANAIGNDNTGFNSDTNALSVFWQDGSIVLPLASKTRIAEQLINLIAQRFHAKNSTQTS</sequence>
<keyword evidence="3 4" id="KW-0436">Ligase</keyword>
<dbReference type="InterPro" id="IPR036551">
    <property type="entry name" value="Flavin_trans-like"/>
</dbReference>
<dbReference type="EC" id="6.3.2.5" evidence="3"/>
<evidence type="ECO:0000313" key="7">
    <source>
        <dbReference type="EMBL" id="QFY45140.1"/>
    </source>
</evidence>
<comment type="pathway">
    <text evidence="3 4">Cofactor biosynthesis; coenzyme A biosynthesis; CoA from (R)-pantothenate: step 3/5.</text>
</comment>
<dbReference type="OrthoDB" id="9802554at2"/>
<dbReference type="GO" id="GO:0015937">
    <property type="term" value="P:coenzyme A biosynthetic process"/>
    <property type="evidence" value="ECO:0007669"/>
    <property type="project" value="UniProtKB-UniRule"/>
</dbReference>
<feature type="region of interest" description="Phosphopantothenate--cysteine ligase" evidence="3">
    <location>
        <begin position="181"/>
        <end position="395"/>
    </location>
</feature>
<dbReference type="InterPro" id="IPR005252">
    <property type="entry name" value="CoaBC"/>
</dbReference>
<dbReference type="UniPathway" id="UPA00241">
    <property type="reaction ID" value="UER00353"/>
</dbReference>
<feature type="binding site" evidence="3">
    <location>
        <position position="313"/>
    </location>
    <ligand>
        <name>CTP</name>
        <dbReference type="ChEBI" id="CHEBI:37563"/>
    </ligand>
</feature>
<feature type="binding site" evidence="3">
    <location>
        <position position="279"/>
    </location>
    <ligand>
        <name>CTP</name>
        <dbReference type="ChEBI" id="CHEBI:37563"/>
    </ligand>
</feature>
<comment type="caution">
    <text evidence="3">Lacks conserved residue(s) required for the propagation of feature annotation.</text>
</comment>
<keyword evidence="3" id="KW-0511">Multifunctional enzyme</keyword>
<comment type="similarity">
    <text evidence="3 4">In the C-terminal section; belongs to the PPC synthetase family.</text>
</comment>
<protein>
    <recommendedName>
        <fullName evidence="3">Coenzyme A biosynthesis bifunctional protein CoaBC</fullName>
    </recommendedName>
    <alternativeName>
        <fullName evidence="3">DNA/pantothenate metabolism flavoprotein</fullName>
    </alternativeName>
    <alternativeName>
        <fullName evidence="3">Phosphopantothenoylcysteine synthetase/decarboxylase</fullName>
        <shortName evidence="3">PPCS-PPCDC</shortName>
    </alternativeName>
    <domain>
        <recommendedName>
            <fullName evidence="3">Phosphopantothenoylcysteine decarboxylase</fullName>
            <shortName evidence="3">PPC decarboxylase</shortName>
            <shortName evidence="3">PPC-DC</shortName>
            <ecNumber evidence="3">4.1.1.36</ecNumber>
        </recommendedName>
        <alternativeName>
            <fullName evidence="3">CoaC</fullName>
        </alternativeName>
    </domain>
    <domain>
        <recommendedName>
            <fullName evidence="3">Phosphopantothenate--cysteine ligase</fullName>
            <ecNumber evidence="3">6.3.2.5</ecNumber>
        </recommendedName>
        <alternativeName>
            <fullName evidence="3">CoaB</fullName>
        </alternativeName>
        <alternativeName>
            <fullName evidence="3">Phosphopantothenoylcysteine synthetase</fullName>
            <shortName evidence="3">PPC synthetase</shortName>
            <shortName evidence="3">PPC-S</shortName>
        </alternativeName>
    </domain>
</protein>
<comment type="pathway">
    <text evidence="3 4">Cofactor biosynthesis; coenzyme A biosynthesis; CoA from (R)-pantothenate: step 2/5.</text>
</comment>
<dbReference type="Pfam" id="PF04127">
    <property type="entry name" value="DFP"/>
    <property type="match status" value="1"/>
</dbReference>
<dbReference type="HAMAP" id="MF_02225">
    <property type="entry name" value="CoaBC"/>
    <property type="match status" value="1"/>
</dbReference>
<dbReference type="KEGG" id="mmob:F6R98_15415"/>
<dbReference type="Gene3D" id="3.40.50.1950">
    <property type="entry name" value="Flavin prenyltransferase-like"/>
    <property type="match status" value="1"/>
</dbReference>
<keyword evidence="8" id="KW-1185">Reference proteome</keyword>
<gene>
    <name evidence="3 7" type="primary">coaBC</name>
    <name evidence="7" type="ORF">F6R98_15415</name>
</gene>
<feature type="region of interest" description="Phosphopantothenoylcysteine decarboxylase" evidence="3">
    <location>
        <begin position="1"/>
        <end position="180"/>
    </location>
</feature>
<dbReference type="GO" id="GO:0071513">
    <property type="term" value="C:phosphopantothenoylcysteine decarboxylase complex"/>
    <property type="evidence" value="ECO:0007669"/>
    <property type="project" value="TreeGrafter"/>
</dbReference>
<proteinExistence type="inferred from homology"/>
<dbReference type="InterPro" id="IPR035929">
    <property type="entry name" value="CoaB-like_sf"/>
</dbReference>
<comment type="cofactor">
    <cofactor evidence="3">
        <name>FMN</name>
        <dbReference type="ChEBI" id="CHEBI:58210"/>
    </cofactor>
    <text evidence="3">Binds 1 FMN per subunit.</text>
</comment>
<dbReference type="PANTHER" id="PTHR14359:SF6">
    <property type="entry name" value="PHOSPHOPANTOTHENOYLCYSTEINE DECARBOXYLASE"/>
    <property type="match status" value="1"/>
</dbReference>
<keyword evidence="3" id="KW-0479">Metal-binding</keyword>
<dbReference type="SUPFAM" id="SSF102645">
    <property type="entry name" value="CoaB-like"/>
    <property type="match status" value="1"/>
</dbReference>
<reference evidence="7 8" key="1">
    <citation type="submission" date="2019-09" db="EMBL/GenBank/DDBJ databases">
        <title>Ecophysiology of the spiral-shaped methanotroph Methylospira mobilis as revealed by the complete genome sequence.</title>
        <authorList>
            <person name="Oshkin I.Y."/>
            <person name="Dedysh S.N."/>
            <person name="Miroshnikov K."/>
            <person name="Danilova O.V."/>
            <person name="Hakobyan A."/>
            <person name="Liesack W."/>
        </authorList>
    </citation>
    <scope>NUCLEOTIDE SEQUENCE [LARGE SCALE GENOMIC DNA]</scope>
    <source>
        <strain evidence="7 8">Shm1</strain>
    </source>
</reference>
<dbReference type="GO" id="GO:0015941">
    <property type="term" value="P:pantothenate catabolic process"/>
    <property type="evidence" value="ECO:0007669"/>
    <property type="project" value="InterPro"/>
</dbReference>
<dbReference type="Gene3D" id="3.40.50.10300">
    <property type="entry name" value="CoaB-like"/>
    <property type="match status" value="1"/>
</dbReference>
<dbReference type="Proteomes" id="UP000325755">
    <property type="component" value="Chromosome"/>
</dbReference>